<sequence length="160" mass="17513">MKNGMRVATEIEYGVKVGIAPSWSAAPAHGLWGTRTWPGTPLFGLKKATIMTKNGLTPSARLTTGYGYDPNAAVGQRLFITFFTAFGRYLIDPHESMSYATQSLTKTAGGDGRTAGSISSSVSLDTWNFGDQHSAEWERDIQETAPFYSELMFRLHIITP</sequence>
<gene>
    <name evidence="1" type="ORF">GALL_346430</name>
</gene>
<accession>A0A1J5QJ94</accession>
<proteinExistence type="predicted"/>
<comment type="caution">
    <text evidence="1">The sequence shown here is derived from an EMBL/GenBank/DDBJ whole genome shotgun (WGS) entry which is preliminary data.</text>
</comment>
<dbReference type="AlphaFoldDB" id="A0A1J5QJ94"/>
<evidence type="ECO:0000313" key="1">
    <source>
        <dbReference type="EMBL" id="OIQ83566.1"/>
    </source>
</evidence>
<organism evidence="1">
    <name type="scientific">mine drainage metagenome</name>
    <dbReference type="NCBI Taxonomy" id="410659"/>
    <lineage>
        <taxon>unclassified sequences</taxon>
        <taxon>metagenomes</taxon>
        <taxon>ecological metagenomes</taxon>
    </lineage>
</organism>
<protein>
    <submittedName>
        <fullName evidence="1">Uncharacterized protein</fullName>
    </submittedName>
</protein>
<reference evidence="1" key="1">
    <citation type="submission" date="2016-10" db="EMBL/GenBank/DDBJ databases">
        <title>Sequence of Gallionella enrichment culture.</title>
        <authorList>
            <person name="Poehlein A."/>
            <person name="Muehling M."/>
            <person name="Daniel R."/>
        </authorList>
    </citation>
    <scope>NUCLEOTIDE SEQUENCE</scope>
</reference>
<name>A0A1J5QJ94_9ZZZZ</name>
<dbReference type="EMBL" id="MLJW01000692">
    <property type="protein sequence ID" value="OIQ83566.1"/>
    <property type="molecule type" value="Genomic_DNA"/>
</dbReference>